<dbReference type="GO" id="GO:0046872">
    <property type="term" value="F:metal ion binding"/>
    <property type="evidence" value="ECO:0007669"/>
    <property type="project" value="UniProtKB-KW"/>
</dbReference>
<proteinExistence type="predicted"/>
<dbReference type="EMBL" id="MF462127">
    <property type="protein sequence ID" value="ATE50859.1"/>
    <property type="molecule type" value="Genomic_DNA"/>
</dbReference>
<dbReference type="InterPro" id="IPR006158">
    <property type="entry name" value="Cobalamin-bd"/>
</dbReference>
<keyword evidence="3" id="KW-0479">Metal-binding</keyword>
<dbReference type="SUPFAM" id="SSF102114">
    <property type="entry name" value="Radical SAM enzymes"/>
    <property type="match status" value="1"/>
</dbReference>
<dbReference type="SMR" id="A0A290YXK5"/>
<dbReference type="InterPro" id="IPR006638">
    <property type="entry name" value="Elp3/MiaA/NifB-like_rSAM"/>
</dbReference>
<dbReference type="GO" id="GO:0051536">
    <property type="term" value="F:iron-sulfur cluster binding"/>
    <property type="evidence" value="ECO:0007669"/>
    <property type="project" value="UniProtKB-KW"/>
</dbReference>
<dbReference type="SFLD" id="SFLDG01082">
    <property type="entry name" value="B12-binding_domain_containing"/>
    <property type="match status" value="1"/>
</dbReference>
<dbReference type="NCBIfam" id="TIGR03975">
    <property type="entry name" value="rSAM_ocin_1"/>
    <property type="match status" value="1"/>
</dbReference>
<evidence type="ECO:0000256" key="3">
    <source>
        <dbReference type="ARBA" id="ARBA00022723"/>
    </source>
</evidence>
<dbReference type="GO" id="GO:0003824">
    <property type="term" value="F:catalytic activity"/>
    <property type="evidence" value="ECO:0007669"/>
    <property type="project" value="InterPro"/>
</dbReference>
<evidence type="ECO:0000313" key="8">
    <source>
        <dbReference type="EMBL" id="ATE50859.1"/>
    </source>
</evidence>
<comment type="cofactor">
    <cofactor evidence="1">
        <name>[4Fe-4S] cluster</name>
        <dbReference type="ChEBI" id="CHEBI:49883"/>
    </cofactor>
</comment>
<dbReference type="SMART" id="SM00729">
    <property type="entry name" value="Elp3"/>
    <property type="match status" value="1"/>
</dbReference>
<dbReference type="SFLD" id="SFLDF00324">
    <property type="entry name" value="bacteriocin_maturation"/>
    <property type="match status" value="1"/>
</dbReference>
<accession>A0A290YXK5</accession>
<dbReference type="AlphaFoldDB" id="A0A290YXK5"/>
<keyword evidence="2" id="KW-0949">S-adenosyl-L-methionine</keyword>
<dbReference type="PANTHER" id="PTHR43409">
    <property type="entry name" value="ANAEROBIC MAGNESIUM-PROTOPORPHYRIN IX MONOMETHYL ESTER CYCLASE-RELATED"/>
    <property type="match status" value="1"/>
</dbReference>
<evidence type="ECO:0000256" key="4">
    <source>
        <dbReference type="ARBA" id="ARBA00023004"/>
    </source>
</evidence>
<dbReference type="InterPro" id="IPR051198">
    <property type="entry name" value="BchE-like"/>
</dbReference>
<dbReference type="Pfam" id="PF04055">
    <property type="entry name" value="Radical_SAM"/>
    <property type="match status" value="1"/>
</dbReference>
<dbReference type="Pfam" id="PF02310">
    <property type="entry name" value="B12-binding"/>
    <property type="match status" value="1"/>
</dbReference>
<feature type="domain" description="Radical SAM core" evidence="7">
    <location>
        <begin position="257"/>
        <end position="475"/>
    </location>
</feature>
<evidence type="ECO:0000256" key="5">
    <source>
        <dbReference type="ARBA" id="ARBA00023014"/>
    </source>
</evidence>
<evidence type="ECO:0000259" key="7">
    <source>
        <dbReference type="PROSITE" id="PS51918"/>
    </source>
</evidence>
<evidence type="ECO:0000256" key="2">
    <source>
        <dbReference type="ARBA" id="ARBA00022691"/>
    </source>
</evidence>
<evidence type="ECO:0000313" key="9">
    <source>
        <dbReference type="EMBL" id="AVL27083.1"/>
    </source>
</evidence>
<dbReference type="Gene3D" id="3.20.20.70">
    <property type="entry name" value="Aldolase class I"/>
    <property type="match status" value="1"/>
</dbReference>
<name>A0A290YXK5_9ACTN</name>
<dbReference type="PANTHER" id="PTHR43409:SF7">
    <property type="entry name" value="BLL1977 PROTEIN"/>
    <property type="match status" value="1"/>
</dbReference>
<reference evidence="8" key="1">
    <citation type="journal article" date="2017" name="Acta Pharm. Sin. B (APSB)">
        <title>Biosynthesis of the antibiotic chuangxinmycin from Actinoplanes tsinanensis.</title>
        <authorList>
            <person name="Shi Y."/>
            <person name="Jiang Z."/>
            <person name="Li X."/>
            <person name="Zuo L."/>
            <person name="Lei X."/>
            <person name="Yu L."/>
            <person name="Wu L."/>
            <person name="Jiang J."/>
            <person name="Hong B."/>
        </authorList>
    </citation>
    <scope>NUCLEOTIDE SEQUENCE</scope>
    <source>
        <strain evidence="8">CPCC 200056</strain>
    </source>
</reference>
<protein>
    <submittedName>
        <fullName evidence="9">B12-dependent radical S-adenosylmethionine</fullName>
    </submittedName>
    <submittedName>
        <fullName evidence="8">Radical SAM protein</fullName>
    </submittedName>
</protein>
<dbReference type="SFLD" id="SFLDS00029">
    <property type="entry name" value="Radical_SAM"/>
    <property type="match status" value="1"/>
</dbReference>
<organism evidence="8">
    <name type="scientific">Actinoplanes tsinanensis</name>
    <dbReference type="NCBI Taxonomy" id="2039464"/>
    <lineage>
        <taxon>Bacteria</taxon>
        <taxon>Bacillati</taxon>
        <taxon>Actinomycetota</taxon>
        <taxon>Actinomycetes</taxon>
        <taxon>Micromonosporales</taxon>
        <taxon>Micromonosporaceae</taxon>
        <taxon>Actinoplanes</taxon>
    </lineage>
</organism>
<dbReference type="InterPro" id="IPR007197">
    <property type="entry name" value="rSAM"/>
</dbReference>
<reference evidence="9" key="2">
    <citation type="submission" date="2018-01" db="EMBL/GenBank/DDBJ databases">
        <title>Heterologous Expression Guides Identification of the Biosynthetic Gene Cluster of Chuangxinmycin, an Indole Alkaloid Antibiotic.</title>
        <authorList>
            <person name="Xu X."/>
            <person name="Zhou H."/>
            <person name="Liu Y."/>
            <person name="Liu X."/>
            <person name="Fu J."/>
            <person name="Li A."/>
            <person name="Li Y."/>
            <person name="Shen Y."/>
            <person name="Bian X."/>
            <person name="Zhang Y."/>
        </authorList>
    </citation>
    <scope>NUCLEOTIDE SEQUENCE</scope>
    <source>
        <strain evidence="9">CPCC 240351</strain>
    </source>
</reference>
<dbReference type="PROSITE" id="PS51332">
    <property type="entry name" value="B12_BINDING"/>
    <property type="match status" value="1"/>
</dbReference>
<gene>
    <name evidence="9" type="primary">cxm8</name>
</gene>
<sequence length="623" mass="70251">MKLLMIAMPWQGLDTPSSALGVLGPCVRKNAADWTVDELYANLRWAEYLMRESNGSVTCEDYGNIADQVFHGVGDWVFTPALYDVDSYQVDEYAKFLEQRDMDPTLPVEMHKYARGFIRDLAAEIAADPPDVVGFTSTFMQNVPSLALARELKKLAPGIRTVLGGSNCDGAQGPALHRNFEQLDFVISGEGERALPALLNRIIRGESLADVPGLSWRGDDGHPVVNPPATAALPFAMVPAPGYDSYFQALERSPVRHHVRPMLVLETSRGCWWGEAHQCTFCGLNGSNIDFRSKAPERIAQEVRELAERHQILDLVMVDNILDMKYLNTAMPEIAALDCDLRIHYEIKSNMNREQLSRLKEANVLFVQPGIESLSSHVLRLMDKGVSAAHNVRMLRDGQDLGLNVTWSILYGFPGETEDDYRGLLKKLATLEHLEPPTGAWRIALERFSPYFEDPTQGFMFRRPSEIYDFIYQIPQDQLYDMVFFFDTSVRGISGPIEDEMKQACEEWAKAYPQGTLSYWTDDRGRVVIEDRRASWPTEVIELDEVRSNVYLGMFQCAAREGIRRRLADSGHVVGEAELEEMLRYFVDRGLAFEDEGRYVSVALGVDPYRRKLVGGKEVAASL</sequence>
<dbReference type="CDD" id="cd02068">
    <property type="entry name" value="radical_SAM_B12_BD"/>
    <property type="match status" value="1"/>
</dbReference>
<dbReference type="InterPro" id="IPR013785">
    <property type="entry name" value="Aldolase_TIM"/>
</dbReference>
<keyword evidence="4" id="KW-0408">Iron</keyword>
<dbReference type="InterPro" id="IPR023984">
    <property type="entry name" value="rSAM_ocin_1"/>
</dbReference>
<feature type="domain" description="B12-binding" evidence="6">
    <location>
        <begin position="73"/>
        <end position="209"/>
    </location>
</feature>
<dbReference type="PROSITE" id="PS51918">
    <property type="entry name" value="RADICAL_SAM"/>
    <property type="match status" value="1"/>
</dbReference>
<dbReference type="CDD" id="cd01335">
    <property type="entry name" value="Radical_SAM"/>
    <property type="match status" value="1"/>
</dbReference>
<dbReference type="GO" id="GO:0031419">
    <property type="term" value="F:cobalamin binding"/>
    <property type="evidence" value="ECO:0007669"/>
    <property type="project" value="InterPro"/>
</dbReference>
<keyword evidence="5" id="KW-0411">Iron-sulfur</keyword>
<dbReference type="EMBL" id="MG824991">
    <property type="protein sequence ID" value="AVL27083.1"/>
    <property type="molecule type" value="Genomic_DNA"/>
</dbReference>
<evidence type="ECO:0000256" key="1">
    <source>
        <dbReference type="ARBA" id="ARBA00001966"/>
    </source>
</evidence>
<evidence type="ECO:0000259" key="6">
    <source>
        <dbReference type="PROSITE" id="PS51332"/>
    </source>
</evidence>
<dbReference type="Gene3D" id="3.40.50.280">
    <property type="entry name" value="Cobalamin-binding domain"/>
    <property type="match status" value="1"/>
</dbReference>
<dbReference type="InterPro" id="IPR058240">
    <property type="entry name" value="rSAM_sf"/>
</dbReference>
<dbReference type="GO" id="GO:0005829">
    <property type="term" value="C:cytosol"/>
    <property type="evidence" value="ECO:0007669"/>
    <property type="project" value="TreeGrafter"/>
</dbReference>